<protein>
    <submittedName>
        <fullName evidence="1">Uncharacterized protein</fullName>
    </submittedName>
</protein>
<gene>
    <name evidence="1" type="ORF">KI387_043342</name>
</gene>
<name>A0AA38F804_TAXCH</name>
<organism evidence="1 2">
    <name type="scientific">Taxus chinensis</name>
    <name type="common">Chinese yew</name>
    <name type="synonym">Taxus wallichiana var. chinensis</name>
    <dbReference type="NCBI Taxonomy" id="29808"/>
    <lineage>
        <taxon>Eukaryota</taxon>
        <taxon>Viridiplantae</taxon>
        <taxon>Streptophyta</taxon>
        <taxon>Embryophyta</taxon>
        <taxon>Tracheophyta</taxon>
        <taxon>Spermatophyta</taxon>
        <taxon>Pinopsida</taxon>
        <taxon>Pinidae</taxon>
        <taxon>Conifers II</taxon>
        <taxon>Cupressales</taxon>
        <taxon>Taxaceae</taxon>
        <taxon>Taxus</taxon>
    </lineage>
</organism>
<dbReference type="AlphaFoldDB" id="A0AA38F804"/>
<feature type="non-terminal residue" evidence="1">
    <location>
        <position position="54"/>
    </location>
</feature>
<proteinExistence type="predicted"/>
<accession>A0AA38F804</accession>
<dbReference type="Proteomes" id="UP000824469">
    <property type="component" value="Unassembled WGS sequence"/>
</dbReference>
<feature type="non-terminal residue" evidence="1">
    <location>
        <position position="1"/>
    </location>
</feature>
<keyword evidence="2" id="KW-1185">Reference proteome</keyword>
<comment type="caution">
    <text evidence="1">The sequence shown here is derived from an EMBL/GenBank/DDBJ whole genome shotgun (WGS) entry which is preliminary data.</text>
</comment>
<reference evidence="1 2" key="1">
    <citation type="journal article" date="2021" name="Nat. Plants">
        <title>The Taxus genome provides insights into paclitaxel biosynthesis.</title>
        <authorList>
            <person name="Xiong X."/>
            <person name="Gou J."/>
            <person name="Liao Q."/>
            <person name="Li Y."/>
            <person name="Zhou Q."/>
            <person name="Bi G."/>
            <person name="Li C."/>
            <person name="Du R."/>
            <person name="Wang X."/>
            <person name="Sun T."/>
            <person name="Guo L."/>
            <person name="Liang H."/>
            <person name="Lu P."/>
            <person name="Wu Y."/>
            <person name="Zhang Z."/>
            <person name="Ro D.K."/>
            <person name="Shang Y."/>
            <person name="Huang S."/>
            <person name="Yan J."/>
        </authorList>
    </citation>
    <scope>NUCLEOTIDE SEQUENCE [LARGE SCALE GENOMIC DNA]</scope>
    <source>
        <strain evidence="1">Ta-2019</strain>
    </source>
</reference>
<evidence type="ECO:0000313" key="2">
    <source>
        <dbReference type="Proteomes" id="UP000824469"/>
    </source>
</evidence>
<sequence length="54" mass="5509">AVEYEDHGGGVAHCDAGVVEYDNNDVGAVGYDENDVGVANIDVGVAADVDDRDA</sequence>
<dbReference type="EMBL" id="JAHRHJ020003588">
    <property type="protein sequence ID" value="KAH9291477.1"/>
    <property type="molecule type" value="Genomic_DNA"/>
</dbReference>
<evidence type="ECO:0000313" key="1">
    <source>
        <dbReference type="EMBL" id="KAH9291477.1"/>
    </source>
</evidence>